<evidence type="ECO:0000256" key="5">
    <source>
        <dbReference type="ARBA" id="ARBA00022692"/>
    </source>
</evidence>
<keyword evidence="10 11" id="KW-0472">Membrane</keyword>
<name>A0A1J4TQ50_9BACT</name>
<dbReference type="Gene3D" id="2.30.42.10">
    <property type="match status" value="1"/>
</dbReference>
<comment type="similarity">
    <text evidence="3">Belongs to the peptidase M50B family.</text>
</comment>
<evidence type="ECO:0000313" key="13">
    <source>
        <dbReference type="EMBL" id="OIO13808.1"/>
    </source>
</evidence>
<feature type="transmembrane region" description="Helical" evidence="11">
    <location>
        <begin position="99"/>
        <end position="125"/>
    </location>
</feature>
<evidence type="ECO:0000256" key="2">
    <source>
        <dbReference type="ARBA" id="ARBA00004141"/>
    </source>
</evidence>
<sequence length="369" mass="40876">MLITTVLVFLLILSILVLIHELGHFVAAKKLGIKVEEFGFGLPPRIWGVKKGETTYSVNWLPIGGFVKLFGEEGEDGDGEVIQNSKLKNDNRAFYGRPIWQRVVVLTAGVVMNFLLGVFILSFLFTQGVMVPTKRVHIEKVVSGSPAEMVGLKNGDVIKTILIEEDIDKFREIEIDSLTKLSETTREFLGKTITLVVLRGQEQMSIDIMPRVDYSKDEGPMGIVISNYEEKKYSLWEAPIYGTKEAMLLTYELVKGIGTTLWKLISFQPVAKDVAGPIGIAQLTGEAVKFGRMAVLELLGILSLNLAIVNILPFPALDGGRLLFVVIEGTTGRKIKAAWERLVHQIGMVILLSLLVLVTINDLVRILSK</sequence>
<dbReference type="CDD" id="cd06163">
    <property type="entry name" value="S2P-M50_PDZ_RseP-like"/>
    <property type="match status" value="1"/>
</dbReference>
<gene>
    <name evidence="13" type="ORF">AUJ73_03265</name>
</gene>
<keyword evidence="7" id="KW-0862">Zinc</keyword>
<accession>A0A1J4TQ50</accession>
<feature type="domain" description="Peptidase M50" evidence="12">
    <location>
        <begin position="9"/>
        <end position="354"/>
    </location>
</feature>
<evidence type="ECO:0000313" key="14">
    <source>
        <dbReference type="Proteomes" id="UP000183120"/>
    </source>
</evidence>
<evidence type="ECO:0000256" key="6">
    <source>
        <dbReference type="ARBA" id="ARBA00022801"/>
    </source>
</evidence>
<evidence type="ECO:0000256" key="3">
    <source>
        <dbReference type="ARBA" id="ARBA00007931"/>
    </source>
</evidence>
<comment type="cofactor">
    <cofactor evidence="1">
        <name>Zn(2+)</name>
        <dbReference type="ChEBI" id="CHEBI:29105"/>
    </cofactor>
</comment>
<organism evidence="13 14">
    <name type="scientific">Candidatus Gottesmanbacteria bacterium CG1_02_37_22</name>
    <dbReference type="NCBI Taxonomy" id="1805209"/>
    <lineage>
        <taxon>Bacteria</taxon>
        <taxon>Candidatus Gottesmaniibacteriota</taxon>
    </lineage>
</organism>
<dbReference type="Proteomes" id="UP000183120">
    <property type="component" value="Unassembled WGS sequence"/>
</dbReference>
<keyword evidence="6" id="KW-0378">Hydrolase</keyword>
<dbReference type="AlphaFoldDB" id="A0A1J4TQ50"/>
<dbReference type="GO" id="GO:0004222">
    <property type="term" value="F:metalloendopeptidase activity"/>
    <property type="evidence" value="ECO:0007669"/>
    <property type="project" value="InterPro"/>
</dbReference>
<evidence type="ECO:0000256" key="4">
    <source>
        <dbReference type="ARBA" id="ARBA00022670"/>
    </source>
</evidence>
<evidence type="ECO:0000256" key="11">
    <source>
        <dbReference type="SAM" id="Phobius"/>
    </source>
</evidence>
<comment type="caution">
    <text evidence="13">The sequence shown here is derived from an EMBL/GenBank/DDBJ whole genome shotgun (WGS) entry which is preliminary data.</text>
</comment>
<dbReference type="SUPFAM" id="SSF50156">
    <property type="entry name" value="PDZ domain-like"/>
    <property type="match status" value="1"/>
</dbReference>
<keyword evidence="4" id="KW-0645">Protease</keyword>
<feature type="transmembrane region" description="Helical" evidence="11">
    <location>
        <begin position="294"/>
        <end position="314"/>
    </location>
</feature>
<comment type="subcellular location">
    <subcellularLocation>
        <location evidence="2">Membrane</location>
        <topology evidence="2">Multi-pass membrane protein</topology>
    </subcellularLocation>
</comment>
<protein>
    <recommendedName>
        <fullName evidence="12">Peptidase M50 domain-containing protein</fullName>
    </recommendedName>
</protein>
<dbReference type="PANTHER" id="PTHR42837">
    <property type="entry name" value="REGULATOR OF SIGMA-E PROTEASE RSEP"/>
    <property type="match status" value="1"/>
</dbReference>
<keyword evidence="8 11" id="KW-1133">Transmembrane helix</keyword>
<dbReference type="STRING" id="1805209.AUJ73_03265"/>
<feature type="transmembrane region" description="Helical" evidence="11">
    <location>
        <begin position="342"/>
        <end position="364"/>
    </location>
</feature>
<dbReference type="InterPro" id="IPR036034">
    <property type="entry name" value="PDZ_sf"/>
</dbReference>
<evidence type="ECO:0000256" key="8">
    <source>
        <dbReference type="ARBA" id="ARBA00022989"/>
    </source>
</evidence>
<dbReference type="PANTHER" id="PTHR42837:SF2">
    <property type="entry name" value="MEMBRANE METALLOPROTEASE ARASP2, CHLOROPLASTIC-RELATED"/>
    <property type="match status" value="1"/>
</dbReference>
<dbReference type="EMBL" id="MNUY01000049">
    <property type="protein sequence ID" value="OIO13808.1"/>
    <property type="molecule type" value="Genomic_DNA"/>
</dbReference>
<evidence type="ECO:0000259" key="12">
    <source>
        <dbReference type="Pfam" id="PF02163"/>
    </source>
</evidence>
<dbReference type="GO" id="GO:0016020">
    <property type="term" value="C:membrane"/>
    <property type="evidence" value="ECO:0007669"/>
    <property type="project" value="UniProtKB-SubCell"/>
</dbReference>
<proteinExistence type="inferred from homology"/>
<evidence type="ECO:0000256" key="7">
    <source>
        <dbReference type="ARBA" id="ARBA00022833"/>
    </source>
</evidence>
<dbReference type="Pfam" id="PF02163">
    <property type="entry name" value="Peptidase_M50"/>
    <property type="match status" value="1"/>
</dbReference>
<dbReference type="InterPro" id="IPR004387">
    <property type="entry name" value="Pept_M50_Zn"/>
</dbReference>
<reference evidence="13 14" key="1">
    <citation type="journal article" date="2016" name="Environ. Microbiol.">
        <title>Genomic resolution of a cold subsurface aquifer community provides metabolic insights for novel microbes adapted to high CO concentrations.</title>
        <authorList>
            <person name="Probst A.J."/>
            <person name="Castelle C.J."/>
            <person name="Singh A."/>
            <person name="Brown C.T."/>
            <person name="Anantharaman K."/>
            <person name="Sharon I."/>
            <person name="Hug L.A."/>
            <person name="Burstein D."/>
            <person name="Emerson J.B."/>
            <person name="Thomas B.C."/>
            <person name="Banfield J.F."/>
        </authorList>
    </citation>
    <scope>NUCLEOTIDE SEQUENCE [LARGE SCALE GENOMIC DNA]</scope>
    <source>
        <strain evidence="13">CG1_02_37_22</strain>
    </source>
</reference>
<dbReference type="InterPro" id="IPR008915">
    <property type="entry name" value="Peptidase_M50"/>
</dbReference>
<keyword evidence="9" id="KW-0482">Metalloprotease</keyword>
<evidence type="ECO:0000256" key="10">
    <source>
        <dbReference type="ARBA" id="ARBA00023136"/>
    </source>
</evidence>
<evidence type="ECO:0000256" key="9">
    <source>
        <dbReference type="ARBA" id="ARBA00023049"/>
    </source>
</evidence>
<keyword evidence="5 11" id="KW-0812">Transmembrane</keyword>
<dbReference type="GO" id="GO:0006508">
    <property type="term" value="P:proteolysis"/>
    <property type="evidence" value="ECO:0007669"/>
    <property type="project" value="UniProtKB-KW"/>
</dbReference>
<evidence type="ECO:0000256" key="1">
    <source>
        <dbReference type="ARBA" id="ARBA00001947"/>
    </source>
</evidence>